<gene>
    <name evidence="1" type="ORF">KCV87_17935</name>
</gene>
<organism evidence="1 2">
    <name type="scientific">Actinosynnema pretiosum subsp. pretiosum</name>
    <dbReference type="NCBI Taxonomy" id="103721"/>
    <lineage>
        <taxon>Bacteria</taxon>
        <taxon>Bacillati</taxon>
        <taxon>Actinomycetota</taxon>
        <taxon>Actinomycetes</taxon>
        <taxon>Pseudonocardiales</taxon>
        <taxon>Pseudonocardiaceae</taxon>
        <taxon>Actinosynnema</taxon>
    </lineage>
</organism>
<dbReference type="EMBL" id="CP073249">
    <property type="protein sequence ID" value="QUF01456.1"/>
    <property type="molecule type" value="Genomic_DNA"/>
</dbReference>
<name>A0AA45R1A3_9PSEU</name>
<evidence type="ECO:0000313" key="1">
    <source>
        <dbReference type="EMBL" id="QUF01456.1"/>
    </source>
</evidence>
<dbReference type="AlphaFoldDB" id="A0AA45R1A3"/>
<dbReference type="Proteomes" id="UP000677152">
    <property type="component" value="Chromosome"/>
</dbReference>
<protein>
    <submittedName>
        <fullName evidence="1">Uncharacterized protein</fullName>
    </submittedName>
</protein>
<reference evidence="1" key="1">
    <citation type="submission" date="2021-04" db="EMBL/GenBank/DDBJ databases">
        <title>Genomic sequence of Actinosynnema pretiosum subsp. pretiosum ATCC 31280 (C-14919).</title>
        <authorList>
            <person name="Bai L."/>
            <person name="Wang X."/>
            <person name="Xiao Y."/>
        </authorList>
    </citation>
    <scope>NUCLEOTIDE SEQUENCE</scope>
    <source>
        <strain evidence="1">ATCC 31280</strain>
    </source>
</reference>
<proteinExistence type="predicted"/>
<evidence type="ECO:0000313" key="2">
    <source>
        <dbReference type="Proteomes" id="UP000677152"/>
    </source>
</evidence>
<sequence length="56" mass="5712">MVARGKPVAITEFGCATFRGAGDVGARAVGMVARALDERRGAEGRVPRGGRAVRAG</sequence>
<accession>A0AA45R1A3</accession>